<evidence type="ECO:0000313" key="1">
    <source>
        <dbReference type="EMBL" id="GAG70245.1"/>
    </source>
</evidence>
<protein>
    <recommendedName>
        <fullName evidence="2">30S ribosomal protein S25e</fullName>
    </recommendedName>
</protein>
<evidence type="ECO:0008006" key="2">
    <source>
        <dbReference type="Google" id="ProtNLM"/>
    </source>
</evidence>
<dbReference type="Gene3D" id="3.30.63.20">
    <property type="match status" value="1"/>
</dbReference>
<proteinExistence type="predicted"/>
<dbReference type="InterPro" id="IPR036390">
    <property type="entry name" value="WH_DNA-bd_sf"/>
</dbReference>
<gene>
    <name evidence="1" type="ORF">S01H4_05277</name>
</gene>
<comment type="caution">
    <text evidence="1">The sequence shown here is derived from an EMBL/GenBank/DDBJ whole genome shotgun (WGS) entry which is preliminary data.</text>
</comment>
<dbReference type="GO" id="GO:0005840">
    <property type="term" value="C:ribosome"/>
    <property type="evidence" value="ECO:0007669"/>
    <property type="project" value="UniProtKB-KW"/>
</dbReference>
<accession>X0ZKR2</accession>
<sequence length="99" mass="11528">MSEKEEKIVVRKATLNLRRKYGRTKQINIVERDAFIPSSIEKEIRESIPKKKSILASDLALRYDLRISTVNLLLKQYEEEGLIKLLDPSLKLKIYVPNS</sequence>
<dbReference type="EMBL" id="BART01001515">
    <property type="protein sequence ID" value="GAG70245.1"/>
    <property type="molecule type" value="Genomic_DNA"/>
</dbReference>
<organism evidence="1">
    <name type="scientific">marine sediment metagenome</name>
    <dbReference type="NCBI Taxonomy" id="412755"/>
    <lineage>
        <taxon>unclassified sequences</taxon>
        <taxon>metagenomes</taxon>
        <taxon>ecological metagenomes</taxon>
    </lineage>
</organism>
<reference evidence="1" key="1">
    <citation type="journal article" date="2014" name="Front. Microbiol.">
        <title>High frequency of phylogenetically diverse reductive dehalogenase-homologous genes in deep subseafloor sedimentary metagenomes.</title>
        <authorList>
            <person name="Kawai M."/>
            <person name="Futagami T."/>
            <person name="Toyoda A."/>
            <person name="Takaki Y."/>
            <person name="Nishi S."/>
            <person name="Hori S."/>
            <person name="Arai W."/>
            <person name="Tsubouchi T."/>
            <person name="Morono Y."/>
            <person name="Uchiyama I."/>
            <person name="Ito T."/>
            <person name="Fujiyama A."/>
            <person name="Inagaki F."/>
            <person name="Takami H."/>
        </authorList>
    </citation>
    <scope>NUCLEOTIDE SEQUENCE</scope>
    <source>
        <strain evidence="1">Expedition CK06-06</strain>
    </source>
</reference>
<dbReference type="GO" id="GO:1990904">
    <property type="term" value="C:ribonucleoprotein complex"/>
    <property type="evidence" value="ECO:0007669"/>
    <property type="project" value="UniProtKB-KW"/>
</dbReference>
<dbReference type="AlphaFoldDB" id="X0ZKR2"/>
<name>X0ZKR2_9ZZZZ</name>
<dbReference type="SUPFAM" id="SSF46785">
    <property type="entry name" value="Winged helix' DNA-binding domain"/>
    <property type="match status" value="1"/>
</dbReference>